<name>A0AAV5WZ16_9BILA</name>
<gene>
    <name evidence="2" type="ORF">PFISCL1PPCAC_27885</name>
</gene>
<feature type="non-terminal residue" evidence="2">
    <location>
        <position position="184"/>
    </location>
</feature>
<keyword evidence="3" id="KW-1185">Reference proteome</keyword>
<dbReference type="EMBL" id="BTSY01000007">
    <property type="protein sequence ID" value="GMT36588.1"/>
    <property type="molecule type" value="Genomic_DNA"/>
</dbReference>
<dbReference type="Proteomes" id="UP001432322">
    <property type="component" value="Unassembled WGS sequence"/>
</dbReference>
<accession>A0AAV5WZ16</accession>
<evidence type="ECO:0000313" key="2">
    <source>
        <dbReference type="EMBL" id="GMT36588.1"/>
    </source>
</evidence>
<keyword evidence="1" id="KW-0472">Membrane</keyword>
<keyword evidence="1" id="KW-0812">Transmembrane</keyword>
<organism evidence="2 3">
    <name type="scientific">Pristionchus fissidentatus</name>
    <dbReference type="NCBI Taxonomy" id="1538716"/>
    <lineage>
        <taxon>Eukaryota</taxon>
        <taxon>Metazoa</taxon>
        <taxon>Ecdysozoa</taxon>
        <taxon>Nematoda</taxon>
        <taxon>Chromadorea</taxon>
        <taxon>Rhabditida</taxon>
        <taxon>Rhabditina</taxon>
        <taxon>Diplogasteromorpha</taxon>
        <taxon>Diplogasteroidea</taxon>
        <taxon>Neodiplogasteridae</taxon>
        <taxon>Pristionchus</taxon>
    </lineage>
</organism>
<evidence type="ECO:0000313" key="3">
    <source>
        <dbReference type="Proteomes" id="UP001432322"/>
    </source>
</evidence>
<protein>
    <recommendedName>
        <fullName evidence="4">Secreted protein</fullName>
    </recommendedName>
</protein>
<evidence type="ECO:0008006" key="4">
    <source>
        <dbReference type="Google" id="ProtNLM"/>
    </source>
</evidence>
<reference evidence="2" key="1">
    <citation type="submission" date="2023-10" db="EMBL/GenBank/DDBJ databases">
        <title>Genome assembly of Pristionchus species.</title>
        <authorList>
            <person name="Yoshida K."/>
            <person name="Sommer R.J."/>
        </authorList>
    </citation>
    <scope>NUCLEOTIDE SEQUENCE</scope>
    <source>
        <strain evidence="2">RS5133</strain>
    </source>
</reference>
<comment type="caution">
    <text evidence="2">The sequence shown here is derived from an EMBL/GenBank/DDBJ whole genome shotgun (WGS) entry which is preliminary data.</text>
</comment>
<keyword evidence="1" id="KW-1133">Transmembrane helix</keyword>
<dbReference type="AlphaFoldDB" id="A0AAV5WZ16"/>
<feature type="non-terminal residue" evidence="2">
    <location>
        <position position="1"/>
    </location>
</feature>
<feature type="transmembrane region" description="Helical" evidence="1">
    <location>
        <begin position="12"/>
        <end position="32"/>
    </location>
</feature>
<sequence length="184" mass="20994">CSQRRPRTTESTAVIFILILHPWFVHLSQFIVQLDRPESFVHRVGSKTVHRNALVVAECPIDGSRGEVEFEETGYISKHLHCAIPVVFPIVVVDDIPTHHDVAYVIILTDVLEHVIQRPVRNFAFAHRSPEAGRHRTSLVPTGRFSTTHWIRTLGLRSRLIVEINVEISDRENTEDIWGSGGRR</sequence>
<evidence type="ECO:0000256" key="1">
    <source>
        <dbReference type="SAM" id="Phobius"/>
    </source>
</evidence>
<proteinExistence type="predicted"/>